<evidence type="ECO:0000313" key="2">
    <source>
        <dbReference type="EMBL" id="MDQ0233038.1"/>
    </source>
</evidence>
<dbReference type="Proteomes" id="UP001234495">
    <property type="component" value="Unassembled WGS sequence"/>
</dbReference>
<proteinExistence type="predicted"/>
<keyword evidence="3" id="KW-1185">Reference proteome</keyword>
<gene>
    <name evidence="2" type="ORF">J2S19_004363</name>
</gene>
<reference evidence="2 3" key="1">
    <citation type="submission" date="2023-07" db="EMBL/GenBank/DDBJ databases">
        <title>Genomic Encyclopedia of Type Strains, Phase IV (KMG-IV): sequencing the most valuable type-strain genomes for metagenomic binning, comparative biology and taxonomic classification.</title>
        <authorList>
            <person name="Goeker M."/>
        </authorList>
    </citation>
    <scope>NUCLEOTIDE SEQUENCE [LARGE SCALE GENOMIC DNA]</scope>
    <source>
        <strain evidence="2 3">DSM 29005</strain>
    </source>
</reference>
<dbReference type="EMBL" id="JAUSUD010000029">
    <property type="protein sequence ID" value="MDQ0233038.1"/>
    <property type="molecule type" value="Genomic_DNA"/>
</dbReference>
<comment type="caution">
    <text evidence="2">The sequence shown here is derived from an EMBL/GenBank/DDBJ whole genome shotgun (WGS) entry which is preliminary data.</text>
</comment>
<dbReference type="InterPro" id="IPR055365">
    <property type="entry name" value="PH_SunI-like"/>
</dbReference>
<evidence type="ECO:0000313" key="3">
    <source>
        <dbReference type="Proteomes" id="UP001234495"/>
    </source>
</evidence>
<protein>
    <recommendedName>
        <fullName evidence="1">Sublancin immunity protein SunI-like PH domain-containing protein</fullName>
    </recommendedName>
</protein>
<accession>A0ABT9ZL76</accession>
<dbReference type="Pfam" id="PF23491">
    <property type="entry name" value="bPH_8"/>
    <property type="match status" value="1"/>
</dbReference>
<name>A0ABT9ZL76_9BACI</name>
<sequence>MMLGINVKKTNDIVIIKWQLSKVEIPTSEIINVSLDDTYGGGKKEAIRIGTPYATTDRVVIKTKTKTYILYTTNATSIINKLLS</sequence>
<evidence type="ECO:0000259" key="1">
    <source>
        <dbReference type="Pfam" id="PF23491"/>
    </source>
</evidence>
<feature type="domain" description="Sublancin immunity protein SunI-like PH" evidence="1">
    <location>
        <begin position="3"/>
        <end position="83"/>
    </location>
</feature>
<organism evidence="2 3">
    <name type="scientific">Metabacillus malikii</name>
    <dbReference type="NCBI Taxonomy" id="1504265"/>
    <lineage>
        <taxon>Bacteria</taxon>
        <taxon>Bacillati</taxon>
        <taxon>Bacillota</taxon>
        <taxon>Bacilli</taxon>
        <taxon>Bacillales</taxon>
        <taxon>Bacillaceae</taxon>
        <taxon>Metabacillus</taxon>
    </lineage>
</organism>